<reference evidence="1" key="1">
    <citation type="submission" date="2019-12" db="EMBL/GenBank/DDBJ databases">
        <authorList>
            <person name="Cremers G."/>
        </authorList>
    </citation>
    <scope>NUCLEOTIDE SEQUENCE</scope>
    <source>
        <strain evidence="1">Mbul1</strain>
    </source>
</reference>
<accession>A0A679JCD4</accession>
<organism evidence="1">
    <name type="scientific">Methylobacterium bullatum</name>
    <dbReference type="NCBI Taxonomy" id="570505"/>
    <lineage>
        <taxon>Bacteria</taxon>
        <taxon>Pseudomonadati</taxon>
        <taxon>Pseudomonadota</taxon>
        <taxon>Alphaproteobacteria</taxon>
        <taxon>Hyphomicrobiales</taxon>
        <taxon>Methylobacteriaceae</taxon>
        <taxon>Methylobacterium</taxon>
    </lineage>
</organism>
<evidence type="ECO:0000313" key="1">
    <source>
        <dbReference type="EMBL" id="CAA2105457.1"/>
    </source>
</evidence>
<sequence>MTLMIAPNIPYARLRSRTGNRPLDPAIPAMALLPSSEARHDKLTVMAKGRVYLALEDVEAVLGSADDRGGAGGSGIVLCDGGVGAWQWKLKTPSARWLFGMQGKARYVSQAGRLEIEMELLLNPSRFLAHQPDPSLAAVRSRDPLDALWRDPMRRAEIEGQTLDGRDNAIIGRSYFPSFAGREPWWREVLEAYFNHVKAALTNVLTPVGVDGRFDHLEFTHVRSAEVQWELDHAAAVSWVNALSNRVLHADAAASIGRYLTVSGSGNAKVLRLALRQDIFIKIYAKMFGRVRIEVEYLDGPKINDIATGRGRFTRGSVIDTVCSLRSDAEARLHAFWNSAMRLGNVAEEAASMQRLVFAVIRAAKGQNAERVLELLFAHHRLEQTEFDGCAPQAVCEALARDGILTRPRLRKRARAPQFALAPAYSRMITNELGSVQPRVSIH</sequence>
<protein>
    <submittedName>
        <fullName evidence="1">Uncharacterized protein</fullName>
    </submittedName>
</protein>
<dbReference type="EMBL" id="LR743504">
    <property type="protein sequence ID" value="CAA2105457.1"/>
    <property type="molecule type" value="Genomic_DNA"/>
</dbReference>
<proteinExistence type="predicted"/>
<dbReference type="AlphaFoldDB" id="A0A679JCD4"/>
<gene>
    <name evidence="1" type="ORF">MBUL_03202</name>
</gene>
<name>A0A679JCD4_9HYPH</name>